<name>W6K1D4_9MICO</name>
<accession>W6K1D4</accession>
<dbReference type="Pfam" id="PF13578">
    <property type="entry name" value="Methyltransf_24"/>
    <property type="match status" value="1"/>
</dbReference>
<dbReference type="RefSeq" id="WP_201329251.1">
    <property type="nucleotide sequence ID" value="NZ_HG764815.1"/>
</dbReference>
<evidence type="ECO:0000313" key="1">
    <source>
        <dbReference type="EMBL" id="CCH72084.1"/>
    </source>
</evidence>
<evidence type="ECO:0000313" key="2">
    <source>
        <dbReference type="Proteomes" id="UP000035763"/>
    </source>
</evidence>
<gene>
    <name evidence="1" type="ORF">BN11_1330002</name>
</gene>
<proteinExistence type="predicted"/>
<reference evidence="1 2" key="1">
    <citation type="journal article" date="2013" name="ISME J.">
        <title>A metabolic model for members of the genus Tetrasphaera involved in enhanced biological phosphorus removal.</title>
        <authorList>
            <person name="Kristiansen R."/>
            <person name="Nguyen H.T.T."/>
            <person name="Saunders A.M."/>
            <person name="Nielsen J.L."/>
            <person name="Wimmer R."/>
            <person name="Le V.Q."/>
            <person name="McIlroy S.J."/>
            <person name="Petrovski S."/>
            <person name="Seviour R.J."/>
            <person name="Calteau A."/>
            <person name="Nielsen K.L."/>
            <person name="Nielsen P.H."/>
        </authorList>
    </citation>
    <scope>NUCLEOTIDE SEQUENCE [LARGE SCALE GENOMIC DNA]</scope>
    <source>
        <strain evidence="1 2">Ben110</strain>
    </source>
</reference>
<sequence length="240" mass="26998">MQTREPTGNATFDSVWPIAEPVKGWLTREQARLLWDEAVALRGHPTIVEIGSHHGRSTLILAKALAGRGQVIAIDPFVEGRLFGGSATRGHFEANLARAGVSGDVDLVMDYSTRVRPKWHRSVDYLYIDGKHDYWTLADDLRWADHLPDGSPVLVHDCFSSIGVTLGVLAHVLPSRRLRYERRTGSLALFRIAAPSRADRLRILREIPWWMRNVGIKVLLRLRLRGLAQAVGHDSPYDPY</sequence>
<protein>
    <recommendedName>
        <fullName evidence="3">Class I SAM-dependent methyltransferase</fullName>
    </recommendedName>
</protein>
<dbReference type="AlphaFoldDB" id="W6K1D4"/>
<dbReference type="SUPFAM" id="SSF53335">
    <property type="entry name" value="S-adenosyl-L-methionine-dependent methyltransferases"/>
    <property type="match status" value="1"/>
</dbReference>
<keyword evidence="2" id="KW-1185">Reference proteome</keyword>
<evidence type="ECO:0008006" key="3">
    <source>
        <dbReference type="Google" id="ProtNLM"/>
    </source>
</evidence>
<comment type="caution">
    <text evidence="1">The sequence shown here is derived from an EMBL/GenBank/DDBJ whole genome shotgun (WGS) entry which is preliminary data.</text>
</comment>
<dbReference type="EMBL" id="CAJA01000039">
    <property type="protein sequence ID" value="CCH72084.1"/>
    <property type="molecule type" value="Genomic_DNA"/>
</dbReference>
<dbReference type="Gene3D" id="3.40.50.150">
    <property type="entry name" value="Vaccinia Virus protein VP39"/>
    <property type="match status" value="1"/>
</dbReference>
<organism evidence="1 2">
    <name type="scientific">Nostocoides australiense Ben110</name>
    <dbReference type="NCBI Taxonomy" id="1193182"/>
    <lineage>
        <taxon>Bacteria</taxon>
        <taxon>Bacillati</taxon>
        <taxon>Actinomycetota</taxon>
        <taxon>Actinomycetes</taxon>
        <taxon>Micrococcales</taxon>
        <taxon>Intrasporangiaceae</taxon>
        <taxon>Nostocoides</taxon>
    </lineage>
</organism>
<dbReference type="Proteomes" id="UP000035763">
    <property type="component" value="Unassembled WGS sequence"/>
</dbReference>
<dbReference type="STRING" id="1193182.BN11_1330002"/>
<dbReference type="InterPro" id="IPR029063">
    <property type="entry name" value="SAM-dependent_MTases_sf"/>
</dbReference>